<proteinExistence type="predicted"/>
<evidence type="ECO:0008006" key="4">
    <source>
        <dbReference type="Google" id="ProtNLM"/>
    </source>
</evidence>
<gene>
    <name evidence="2" type="ORF">ABUW04_20895</name>
</gene>
<keyword evidence="3" id="KW-1185">Reference proteome</keyword>
<feature type="region of interest" description="Disordered" evidence="1">
    <location>
        <begin position="164"/>
        <end position="297"/>
    </location>
</feature>
<dbReference type="EMBL" id="JBEUKS010000007">
    <property type="protein sequence ID" value="MFC1440722.1"/>
    <property type="molecule type" value="Genomic_DNA"/>
</dbReference>
<name>A0ABV6XRZ6_9ACTN</name>
<evidence type="ECO:0000313" key="2">
    <source>
        <dbReference type="EMBL" id="MFC1440722.1"/>
    </source>
</evidence>
<accession>A0ABV6XRZ6</accession>
<comment type="caution">
    <text evidence="2">The sequence shown here is derived from an EMBL/GenBank/DDBJ whole genome shotgun (WGS) entry which is preliminary data.</text>
</comment>
<organism evidence="2 3">
    <name type="scientific">Streptacidiphilus jeojiensis</name>
    <dbReference type="NCBI Taxonomy" id="3229225"/>
    <lineage>
        <taxon>Bacteria</taxon>
        <taxon>Bacillati</taxon>
        <taxon>Actinomycetota</taxon>
        <taxon>Actinomycetes</taxon>
        <taxon>Kitasatosporales</taxon>
        <taxon>Streptomycetaceae</taxon>
        <taxon>Streptacidiphilus</taxon>
    </lineage>
</organism>
<dbReference type="RefSeq" id="WP_380566184.1">
    <property type="nucleotide sequence ID" value="NZ_JBEUKS010000007.1"/>
</dbReference>
<evidence type="ECO:0000313" key="3">
    <source>
        <dbReference type="Proteomes" id="UP001592581"/>
    </source>
</evidence>
<reference evidence="2 3" key="1">
    <citation type="submission" date="2024-06" db="EMBL/GenBank/DDBJ databases">
        <authorList>
            <person name="Lee S.D."/>
        </authorList>
    </citation>
    <scope>NUCLEOTIDE SEQUENCE [LARGE SCALE GENOMIC DNA]</scope>
    <source>
        <strain evidence="2 3">N1-10</strain>
    </source>
</reference>
<evidence type="ECO:0000256" key="1">
    <source>
        <dbReference type="SAM" id="MobiDB-lite"/>
    </source>
</evidence>
<sequence>MDFDEDTDQDFDEVADRLYALPPPQFTAARDDAARRAADAGDTPAAARIRGLRRPTLGAWLANLLVREHRTESQALLTLGTDLRAAQDRLAGERLRELTAGRRAVVGALVQQAKAAAVRAGLPVGEGPLEDLEQTLTTVLTDREAAEAFASGRLTKPLTVHAPAAAPAPRRGPAAPAPTAGPTAGPRTDPDVLARARQGLKEAERQAASAATAAASARKALDRATTRHQRARSSAEELSARLDRARAAERTAAEEERTLRTRVETTDRDARRAAGRARDAGVRVRHLDNRRIRDEKQ</sequence>
<protein>
    <recommendedName>
        <fullName evidence="4">Transposase</fullName>
    </recommendedName>
</protein>
<dbReference type="Proteomes" id="UP001592581">
    <property type="component" value="Unassembled WGS sequence"/>
</dbReference>
<feature type="compositionally biased region" description="Basic and acidic residues" evidence="1">
    <location>
        <begin position="188"/>
        <end position="205"/>
    </location>
</feature>
<feature type="compositionally biased region" description="Basic and acidic residues" evidence="1">
    <location>
        <begin position="233"/>
        <end position="297"/>
    </location>
</feature>
<feature type="compositionally biased region" description="Low complexity" evidence="1">
    <location>
        <begin position="206"/>
        <end position="218"/>
    </location>
</feature>
<feature type="compositionally biased region" description="Low complexity" evidence="1">
    <location>
        <begin position="164"/>
        <end position="187"/>
    </location>
</feature>